<dbReference type="Pfam" id="PF08757">
    <property type="entry name" value="CotH"/>
    <property type="match status" value="1"/>
</dbReference>
<feature type="signal peptide" evidence="4">
    <location>
        <begin position="1"/>
        <end position="19"/>
    </location>
</feature>
<protein>
    <submittedName>
        <fullName evidence="5">Serine/threonine-protein phosphatase 6 regulatory ankyrin repeat subunit A</fullName>
    </submittedName>
</protein>
<evidence type="ECO:0000256" key="3">
    <source>
        <dbReference type="PROSITE-ProRule" id="PRU00023"/>
    </source>
</evidence>
<dbReference type="PROSITE" id="PS50297">
    <property type="entry name" value="ANK_REP_REGION"/>
    <property type="match status" value="6"/>
</dbReference>
<feature type="repeat" description="ANK" evidence="3">
    <location>
        <begin position="470"/>
        <end position="502"/>
    </location>
</feature>
<proteinExistence type="predicted"/>
<feature type="repeat" description="ANK" evidence="3">
    <location>
        <begin position="660"/>
        <end position="692"/>
    </location>
</feature>
<organism evidence="5 6">
    <name type="scientific">Geodia barretti</name>
    <name type="common">Barrett's horny sponge</name>
    <dbReference type="NCBI Taxonomy" id="519541"/>
    <lineage>
        <taxon>Eukaryota</taxon>
        <taxon>Metazoa</taxon>
        <taxon>Porifera</taxon>
        <taxon>Demospongiae</taxon>
        <taxon>Heteroscleromorpha</taxon>
        <taxon>Tetractinellida</taxon>
        <taxon>Astrophorina</taxon>
        <taxon>Geodiidae</taxon>
        <taxon>Geodia</taxon>
    </lineage>
</organism>
<feature type="repeat" description="ANK" evidence="3">
    <location>
        <begin position="503"/>
        <end position="535"/>
    </location>
</feature>
<feature type="chain" id="PRO_5041392801" evidence="4">
    <location>
        <begin position="20"/>
        <end position="891"/>
    </location>
</feature>
<dbReference type="Pfam" id="PF12796">
    <property type="entry name" value="Ank_2"/>
    <property type="match status" value="3"/>
</dbReference>
<dbReference type="PROSITE" id="PS50088">
    <property type="entry name" value="ANK_REPEAT"/>
    <property type="match status" value="6"/>
</dbReference>
<evidence type="ECO:0000313" key="5">
    <source>
        <dbReference type="EMBL" id="CAI8048801.1"/>
    </source>
</evidence>
<dbReference type="PANTHER" id="PTHR24171">
    <property type="entry name" value="ANKYRIN REPEAT DOMAIN-CONTAINING PROTEIN 39-RELATED"/>
    <property type="match status" value="1"/>
</dbReference>
<evidence type="ECO:0000256" key="4">
    <source>
        <dbReference type="SAM" id="SignalP"/>
    </source>
</evidence>
<evidence type="ECO:0000313" key="6">
    <source>
        <dbReference type="Proteomes" id="UP001174909"/>
    </source>
</evidence>
<dbReference type="Gene3D" id="1.25.40.20">
    <property type="entry name" value="Ankyrin repeat-containing domain"/>
    <property type="match status" value="5"/>
</dbReference>
<dbReference type="SMART" id="SM00248">
    <property type="entry name" value="ANK"/>
    <property type="match status" value="7"/>
</dbReference>
<dbReference type="PRINTS" id="PR01415">
    <property type="entry name" value="ANKYRIN"/>
</dbReference>
<comment type="caution">
    <text evidence="5">The sequence shown here is derived from an EMBL/GenBank/DDBJ whole genome shotgun (WGS) entry which is preliminary data.</text>
</comment>
<gene>
    <name evidence="5" type="ORF">GBAR_LOCUS26907</name>
</gene>
<dbReference type="InterPro" id="IPR002110">
    <property type="entry name" value="Ankyrin_rpt"/>
</dbReference>
<dbReference type="SUPFAM" id="SSF48403">
    <property type="entry name" value="Ankyrin repeat"/>
    <property type="match status" value="1"/>
</dbReference>
<evidence type="ECO:0000256" key="2">
    <source>
        <dbReference type="ARBA" id="ARBA00023043"/>
    </source>
</evidence>
<dbReference type="EMBL" id="CASHTH010003749">
    <property type="protein sequence ID" value="CAI8048801.1"/>
    <property type="molecule type" value="Genomic_DNA"/>
</dbReference>
<dbReference type="InterPro" id="IPR036770">
    <property type="entry name" value="Ankyrin_rpt-contain_sf"/>
</dbReference>
<accession>A0AA35TKZ0</accession>
<name>A0AA35TKZ0_GEOBA</name>
<keyword evidence="1" id="KW-0677">Repeat</keyword>
<feature type="repeat" description="ANK" evidence="3">
    <location>
        <begin position="810"/>
        <end position="842"/>
    </location>
</feature>
<sequence length="891" mass="97915">MTICLATVLCFGIATHSNAKELTLDDIFPTDRVIDVQITVSEQDWDTIRYQSRNFMSALNESRQFAPIEHPYTYVEASVSIDGVVFPKVGIRKKGFIGSQSNTRPSLKIKLNHIDKEAEIEGLTNLTLNNNQQDMSQVSQFMGYALFNATGSPAPRCAYAKVTVNGKSLGIYSHVESMRKPLLKRAFGNNKGTLYEGTVVDFNKEWENSFEHKRGDDALGREKIIALIDVLADDQVTEEAIGELVDLDSFYRFWAVESLLGFWDSYSGNNNNFFIYLNPETDKFHFLPWGADALFTNFSMVEFQRNSRAPISVKTQGLVAHRLYQLESGRERYAKTMTELLKNHWNETELLAELDRIAAMIQPHLIPGQRAFKGEEWPEKNVTFEDTLETVSHFIRTRESDILQEIADGMPLWKKKPRPPFVMGPDGFDMKQFIQLPEEGLWHAARIGDIPAMKRYIAEGADVNAPDDDLNLSPLAWSALHGQTEAARLLIENGADVNMKDGKRSTPLHSAAVFGRAGVAKLLLENGTDLQARNDDGATPADSLHLDWRTTTFIGSLVGVEVGQEEIATMKTGRNEIAKLFGVDDTFDEAGTSQPQMLSGAVFTGDLTAVKQALADGADPNAQDPQSGSTLLATAALMGHTKVVALLLEHGADINGRSRDGGTALHAAAFLGRIETVKFLLEKGADANLQSNIGGTAMDGAKLDWEFTKAIISMIQIEVDEAEVKAGRTKVIELLSKQPKNVSPSHNLWKAASAGDLSAINDALGDSADLNALDSQFGITPLGWAALNGQTEAAKLLIEKGADVNARNRDGTTPLHSAAFLGRIETVKLLLENGADTTLRSNDGTIPTDVARLDWQLTQFVVGLLQMEVDETEVKAGRTEVIKLISQHNKK</sequence>
<feature type="repeat" description="ANK" evidence="3">
    <location>
        <begin position="777"/>
        <end position="809"/>
    </location>
</feature>
<keyword evidence="4" id="KW-0732">Signal</keyword>
<keyword evidence="6" id="KW-1185">Reference proteome</keyword>
<keyword evidence="2 3" id="KW-0040">ANK repeat</keyword>
<evidence type="ECO:0000256" key="1">
    <source>
        <dbReference type="ARBA" id="ARBA00022737"/>
    </source>
</evidence>
<dbReference type="AlphaFoldDB" id="A0AA35TKZ0"/>
<reference evidence="5" key="1">
    <citation type="submission" date="2023-03" db="EMBL/GenBank/DDBJ databases">
        <authorList>
            <person name="Steffen K."/>
            <person name="Cardenas P."/>
        </authorList>
    </citation>
    <scope>NUCLEOTIDE SEQUENCE</scope>
</reference>
<dbReference type="InterPro" id="IPR014867">
    <property type="entry name" value="Spore_coat_CotH_CotH2/3/7"/>
</dbReference>
<dbReference type="Proteomes" id="UP001174909">
    <property type="component" value="Unassembled WGS sequence"/>
</dbReference>
<feature type="repeat" description="ANK" evidence="3">
    <location>
        <begin position="627"/>
        <end position="659"/>
    </location>
</feature>